<organism evidence="1 2">
    <name type="scientific">Musa troglodytarum</name>
    <name type="common">fe'i banana</name>
    <dbReference type="NCBI Taxonomy" id="320322"/>
    <lineage>
        <taxon>Eukaryota</taxon>
        <taxon>Viridiplantae</taxon>
        <taxon>Streptophyta</taxon>
        <taxon>Embryophyta</taxon>
        <taxon>Tracheophyta</taxon>
        <taxon>Spermatophyta</taxon>
        <taxon>Magnoliopsida</taxon>
        <taxon>Liliopsida</taxon>
        <taxon>Zingiberales</taxon>
        <taxon>Musaceae</taxon>
        <taxon>Musa</taxon>
    </lineage>
</organism>
<name>A0A9E7EN94_9LILI</name>
<sequence>MSQARREEQRCKVAALSDPLALNNSCRRWETRCIPTPTVASATQSVVSRCNNLTLSPGAHMADPSAIPQRLFFLAPPALSQPPSLCHCCSQPVAQPRRAEVKSPQIMDDKSPRTHLSDYMMLRDDLCGTLPLWAQQVPMAVTAAHSPPRLPSFWDLGYSSASPPCHDRKTSTTPTLSEMASARLQDRQHQLRSSEASEARAPRFISRWRASMRRRLGAHPSPGVGRAPGLNQATELALKHWFGLL</sequence>
<gene>
    <name evidence="1" type="ORF">MUK42_35658</name>
</gene>
<accession>A0A9E7EN94</accession>
<evidence type="ECO:0000313" key="1">
    <source>
        <dbReference type="EMBL" id="URD80634.1"/>
    </source>
</evidence>
<dbReference type="AlphaFoldDB" id="A0A9E7EN94"/>
<evidence type="ECO:0000313" key="2">
    <source>
        <dbReference type="Proteomes" id="UP001055439"/>
    </source>
</evidence>
<dbReference type="EMBL" id="CP097503">
    <property type="protein sequence ID" value="URD80634.1"/>
    <property type="molecule type" value="Genomic_DNA"/>
</dbReference>
<reference evidence="1" key="1">
    <citation type="submission" date="2022-05" db="EMBL/GenBank/DDBJ databases">
        <title>The Musa troglodytarum L. genome provides insights into the mechanism of non-climacteric behaviour and enrichment of carotenoids.</title>
        <authorList>
            <person name="Wang J."/>
        </authorList>
    </citation>
    <scope>NUCLEOTIDE SEQUENCE</scope>
    <source>
        <tissue evidence="1">Leaf</tissue>
    </source>
</reference>
<keyword evidence="2" id="KW-1185">Reference proteome</keyword>
<dbReference type="Proteomes" id="UP001055439">
    <property type="component" value="Chromosome 10"/>
</dbReference>
<proteinExistence type="predicted"/>
<protein>
    <submittedName>
        <fullName evidence="1">Uncharacterized protein</fullName>
    </submittedName>
</protein>